<dbReference type="InterPro" id="IPR038766">
    <property type="entry name" value="Membrane_comp_ABC_pdt"/>
</dbReference>
<dbReference type="PANTHER" id="PTHR30287:SF2">
    <property type="entry name" value="BLL1001 PROTEIN"/>
    <property type="match status" value="1"/>
</dbReference>
<dbReference type="PANTHER" id="PTHR30287">
    <property type="entry name" value="MEMBRANE COMPONENT OF PREDICTED ABC SUPERFAMILY METABOLITE UPTAKE TRANSPORTER"/>
    <property type="match status" value="1"/>
</dbReference>
<dbReference type="EMBL" id="BOPF01000006">
    <property type="protein sequence ID" value="GIJ45209.1"/>
    <property type="molecule type" value="Genomic_DNA"/>
</dbReference>
<name>A0A8J3YH71_9ACTN</name>
<accession>A0A8J3YH71</accession>
<dbReference type="AlphaFoldDB" id="A0A8J3YH71"/>
<evidence type="ECO:0000256" key="2">
    <source>
        <dbReference type="ARBA" id="ARBA00022475"/>
    </source>
</evidence>
<comment type="subcellular location">
    <subcellularLocation>
        <location evidence="1">Cell membrane</location>
        <topology evidence="1">Multi-pass membrane protein</topology>
    </subcellularLocation>
</comment>
<keyword evidence="3 6" id="KW-0812">Transmembrane</keyword>
<reference evidence="8" key="1">
    <citation type="submission" date="2021-01" db="EMBL/GenBank/DDBJ databases">
        <title>Whole genome shotgun sequence of Virgisporangium aliadipatigenens NBRC 105644.</title>
        <authorList>
            <person name="Komaki H."/>
            <person name="Tamura T."/>
        </authorList>
    </citation>
    <scope>NUCLEOTIDE SEQUENCE</scope>
    <source>
        <strain evidence="8">NBRC 105644</strain>
    </source>
</reference>
<evidence type="ECO:0000256" key="4">
    <source>
        <dbReference type="ARBA" id="ARBA00022989"/>
    </source>
</evidence>
<keyword evidence="2" id="KW-1003">Cell membrane</keyword>
<feature type="transmembrane region" description="Helical" evidence="6">
    <location>
        <begin position="406"/>
        <end position="432"/>
    </location>
</feature>
<feature type="transmembrane region" description="Helical" evidence="6">
    <location>
        <begin position="684"/>
        <end position="709"/>
    </location>
</feature>
<feature type="transmembrane region" description="Helical" evidence="6">
    <location>
        <begin position="322"/>
        <end position="340"/>
    </location>
</feature>
<feature type="transmembrane region" description="Helical" evidence="6">
    <location>
        <begin position="225"/>
        <end position="253"/>
    </location>
</feature>
<dbReference type="InterPro" id="IPR003838">
    <property type="entry name" value="ABC3_permease_C"/>
</dbReference>
<gene>
    <name evidence="8" type="ORF">Val02_20950</name>
</gene>
<feature type="transmembrane region" description="Helical" evidence="6">
    <location>
        <begin position="274"/>
        <end position="302"/>
    </location>
</feature>
<dbReference type="Proteomes" id="UP000619260">
    <property type="component" value="Unassembled WGS sequence"/>
</dbReference>
<organism evidence="8 9">
    <name type="scientific">Virgisporangium aliadipatigenens</name>
    <dbReference type="NCBI Taxonomy" id="741659"/>
    <lineage>
        <taxon>Bacteria</taxon>
        <taxon>Bacillati</taxon>
        <taxon>Actinomycetota</taxon>
        <taxon>Actinomycetes</taxon>
        <taxon>Micromonosporales</taxon>
        <taxon>Micromonosporaceae</taxon>
        <taxon>Virgisporangium</taxon>
    </lineage>
</organism>
<feature type="domain" description="ABC3 transporter permease C-terminal" evidence="7">
    <location>
        <begin position="233"/>
        <end position="349"/>
    </location>
</feature>
<protein>
    <recommendedName>
        <fullName evidence="7">ABC3 transporter permease C-terminal domain-containing protein</fullName>
    </recommendedName>
</protein>
<keyword evidence="5 6" id="KW-0472">Membrane</keyword>
<feature type="transmembrane region" description="Helical" evidence="6">
    <location>
        <begin position="777"/>
        <end position="796"/>
    </location>
</feature>
<feature type="transmembrane region" description="Helical" evidence="6">
    <location>
        <begin position="368"/>
        <end position="386"/>
    </location>
</feature>
<comment type="caution">
    <text evidence="8">The sequence shown here is derived from an EMBL/GenBank/DDBJ whole genome shotgun (WGS) entry which is preliminary data.</text>
</comment>
<proteinExistence type="predicted"/>
<evidence type="ECO:0000256" key="5">
    <source>
        <dbReference type="ARBA" id="ARBA00023136"/>
    </source>
</evidence>
<evidence type="ECO:0000313" key="8">
    <source>
        <dbReference type="EMBL" id="GIJ45209.1"/>
    </source>
</evidence>
<dbReference type="Pfam" id="PF02687">
    <property type="entry name" value="FtsX"/>
    <property type="match status" value="1"/>
</dbReference>
<keyword evidence="9" id="KW-1185">Reference proteome</keyword>
<evidence type="ECO:0000256" key="3">
    <source>
        <dbReference type="ARBA" id="ARBA00022692"/>
    </source>
</evidence>
<evidence type="ECO:0000259" key="7">
    <source>
        <dbReference type="Pfam" id="PF02687"/>
    </source>
</evidence>
<feature type="transmembrane region" description="Helical" evidence="6">
    <location>
        <begin position="453"/>
        <end position="476"/>
    </location>
</feature>
<feature type="transmembrane region" description="Helical" evidence="6">
    <location>
        <begin position="738"/>
        <end position="757"/>
    </location>
</feature>
<keyword evidence="4 6" id="KW-1133">Transmembrane helix</keyword>
<dbReference type="RefSeq" id="WP_203898752.1">
    <property type="nucleotide sequence ID" value="NZ_BOPF01000006.1"/>
</dbReference>
<sequence length="809" mass="84302">MSRNGGLPARRAVVRWAWRLFRREWRQQATVLALLAVAVTAAVVGVTVGYHSTTPGAGRFGDARQRFTLDADRPLEAQVAQAREWFGTIDVIGHREVPVPGSTDPVELRSQDPHGPYGRPMLRLLTGRFPGTADEAALTDRVAAQARVGVGGVLTLGDRSWRVVGLVENPGDLYAEFVLVPPVPLAQAESVTVLTDADPARFAQYRERHGQPVFEVRRTGEWVEAAAGVFSGFAVSMLLVCLIASAGFAVVAHRRLRQLGLLAAVGATPRHLRLVLLADGAAVGGAAALIGAVTGVLVWFAVRGRFEPAVGHRIDRWDLPGWQIALVVALAVLTATAAAWRPARAAARVPITRALSARPPHPKRARRSAATAAVLLLAGIGALRLAQRGTAGADDQLATTDVALVVGGTLAIGLALLFVGPLAIRLLAAAGARLPVASRLALRDLVRHQARSSAALAAISVALAIPTAVVVAARVLEQGAGEGNLSDRQLLVWIDEPGTPVPERTPERLASIEARVLRYAATLADPTVVPLDLAIDPAESPRADADSGSTGRIPIGVGRDGGSRTVGLVATPELLRFYGADPGGVGPATDVLTTQPRAGLKLLSATGGTPGASAERLPDPRYGSLPTTLLTPAALQRHDWTAVRTGWLIESARPLTQEQLDAARDVAIAGGLTVEDRNKRGGLLALRAAATLGGGLLALAILAMTVGLIRAEAAGDLRVLTATGATARIRRQLTSATAGGLALLGGILGIGAAYTVIVAGSSRAQLDELTRVPVVELLAIAVGVPFVAAALGWLLAGREPRSLVRVRLE</sequence>
<evidence type="ECO:0000313" key="9">
    <source>
        <dbReference type="Proteomes" id="UP000619260"/>
    </source>
</evidence>
<dbReference type="GO" id="GO:0005886">
    <property type="term" value="C:plasma membrane"/>
    <property type="evidence" value="ECO:0007669"/>
    <property type="project" value="UniProtKB-SubCell"/>
</dbReference>
<evidence type="ECO:0000256" key="6">
    <source>
        <dbReference type="SAM" id="Phobius"/>
    </source>
</evidence>
<evidence type="ECO:0000256" key="1">
    <source>
        <dbReference type="ARBA" id="ARBA00004651"/>
    </source>
</evidence>